<organism evidence="3 4">
    <name type="scientific">Drosophila rhopaloa</name>
    <name type="common">Fruit fly</name>
    <dbReference type="NCBI Taxonomy" id="1041015"/>
    <lineage>
        <taxon>Eukaryota</taxon>
        <taxon>Metazoa</taxon>
        <taxon>Ecdysozoa</taxon>
        <taxon>Arthropoda</taxon>
        <taxon>Hexapoda</taxon>
        <taxon>Insecta</taxon>
        <taxon>Pterygota</taxon>
        <taxon>Neoptera</taxon>
        <taxon>Endopterygota</taxon>
        <taxon>Diptera</taxon>
        <taxon>Brachycera</taxon>
        <taxon>Muscomorpha</taxon>
        <taxon>Ephydroidea</taxon>
        <taxon>Drosophilidae</taxon>
        <taxon>Drosophila</taxon>
        <taxon>Sophophora</taxon>
    </lineage>
</organism>
<dbReference type="RefSeq" id="XP_044313815.1">
    <property type="nucleotide sequence ID" value="XM_044457880.1"/>
</dbReference>
<evidence type="ECO:0000313" key="4">
    <source>
        <dbReference type="Proteomes" id="UP001652680"/>
    </source>
</evidence>
<feature type="signal peptide" evidence="1">
    <location>
        <begin position="1"/>
        <end position="23"/>
    </location>
</feature>
<evidence type="ECO:0000313" key="3">
    <source>
        <dbReference type="EnsemblMetazoa" id="XP_044313815.1"/>
    </source>
</evidence>
<reference evidence="3" key="2">
    <citation type="submission" date="2025-05" db="UniProtKB">
        <authorList>
            <consortium name="EnsemblMetazoa"/>
        </authorList>
    </citation>
    <scope>IDENTIFICATION</scope>
</reference>
<reference evidence="4" key="1">
    <citation type="journal article" date="2021" name="Elife">
        <title>Highly contiguous assemblies of 101 drosophilid genomes.</title>
        <authorList>
            <person name="Kim B.Y."/>
            <person name="Wang J.R."/>
            <person name="Miller D.E."/>
            <person name="Barmina O."/>
            <person name="Delaney E."/>
            <person name="Thompson A."/>
            <person name="Comeault A.A."/>
            <person name="Peede D."/>
            <person name="D'Agostino E.R."/>
            <person name="Pelaez J."/>
            <person name="Aguilar J.M."/>
            <person name="Haji D."/>
            <person name="Matsunaga T."/>
            <person name="Armstrong E.E."/>
            <person name="Zych M."/>
            <person name="Ogawa Y."/>
            <person name="Stamenkovic-Radak M."/>
            <person name="Jelic M."/>
            <person name="Veselinovic M.S."/>
            <person name="Tanaskovic M."/>
            <person name="Eric P."/>
            <person name="Gao J.J."/>
            <person name="Katoh T.K."/>
            <person name="Toda M.J."/>
            <person name="Watabe H."/>
            <person name="Watada M."/>
            <person name="Davis J.S."/>
            <person name="Moyle L.C."/>
            <person name="Manoli G."/>
            <person name="Bertolini E."/>
            <person name="Kostal V."/>
            <person name="Hawley R.S."/>
            <person name="Takahashi A."/>
            <person name="Jones C.D."/>
            <person name="Price D.K."/>
            <person name="Whiteman N."/>
            <person name="Kopp A."/>
            <person name="Matute D.R."/>
            <person name="Petrov D.A."/>
        </authorList>
    </citation>
    <scope>NUCLEOTIDE SEQUENCE [LARGE SCALE GENOMIC DNA]</scope>
</reference>
<proteinExistence type="predicted"/>
<feature type="chain" id="PRO_5047438014" description="Chitin-binding type-2 domain-containing protein" evidence="1">
    <location>
        <begin position="24"/>
        <end position="235"/>
    </location>
</feature>
<sequence length="235" mass="24948">MLRFLILLGIGVLLGIYILGTEADCNVCSSSSNVACISNTSFRFCSATLPFGPVYTCPTGYYCTANDAICNTDIGLRSCIGCGSCNVNNTFACLTERTFSLCLGTTTPSLILGSCGVNLVCDYNNPDICGSPSAGSQATCPSDDTETGVVTTGLTPTAYCSIVQQHGRFPYGISLNTTCKQYIYCFLNATNWRGGLYTCPGQTYFDSSTQYCETAVPARCTLGVVTLGLRNLEMV</sequence>
<accession>A0ABM5J4R0</accession>
<keyword evidence="1" id="KW-0732">Signal</keyword>
<dbReference type="Pfam" id="PF01607">
    <property type="entry name" value="CBM_14"/>
    <property type="match status" value="1"/>
</dbReference>
<keyword evidence="4" id="KW-1185">Reference proteome</keyword>
<dbReference type="InterPro" id="IPR002557">
    <property type="entry name" value="Chitin-bd_dom"/>
</dbReference>
<evidence type="ECO:0000259" key="2">
    <source>
        <dbReference type="PROSITE" id="PS50940"/>
    </source>
</evidence>
<dbReference type="Proteomes" id="UP001652680">
    <property type="component" value="Unassembled WGS sequence"/>
</dbReference>
<dbReference type="SUPFAM" id="SSF57625">
    <property type="entry name" value="Invertebrate chitin-binding proteins"/>
    <property type="match status" value="1"/>
</dbReference>
<dbReference type="PROSITE" id="PS50940">
    <property type="entry name" value="CHIT_BIND_II"/>
    <property type="match status" value="1"/>
</dbReference>
<dbReference type="InterPro" id="IPR036508">
    <property type="entry name" value="Chitin-bd_dom_sf"/>
</dbReference>
<feature type="domain" description="Chitin-binding type-2" evidence="2">
    <location>
        <begin position="157"/>
        <end position="222"/>
    </location>
</feature>
<dbReference type="EnsemblMetazoa" id="XM_044457880.1">
    <property type="protein sequence ID" value="XP_044313815.1"/>
    <property type="gene ID" value="LOC108053270"/>
</dbReference>
<protein>
    <recommendedName>
        <fullName evidence="2">Chitin-binding type-2 domain-containing protein</fullName>
    </recommendedName>
</protein>
<name>A0ABM5J4R0_DRORH</name>
<evidence type="ECO:0000256" key="1">
    <source>
        <dbReference type="SAM" id="SignalP"/>
    </source>
</evidence>
<dbReference type="GeneID" id="108053270"/>